<dbReference type="PANTHER" id="PTHR31152:SF1">
    <property type="entry name" value="PLAC8 FAMILY PROTEIN"/>
    <property type="match status" value="1"/>
</dbReference>
<name>A0A7S3ZZ90_9STRA</name>
<evidence type="ECO:0000313" key="2">
    <source>
        <dbReference type="EMBL" id="CAH0379703.1"/>
    </source>
</evidence>
<keyword evidence="3" id="KW-1185">Reference proteome</keyword>
<evidence type="ECO:0000313" key="1">
    <source>
        <dbReference type="EMBL" id="CAE0698566.1"/>
    </source>
</evidence>
<dbReference type="EMBL" id="CAKKNE010000006">
    <property type="protein sequence ID" value="CAH0379703.1"/>
    <property type="molecule type" value="Genomic_DNA"/>
</dbReference>
<dbReference type="Proteomes" id="UP000789595">
    <property type="component" value="Unassembled WGS sequence"/>
</dbReference>
<sequence>MPCCLCFSDAPLNENELKGQRAVAIGRYVANVNTFQTKMIDVPCSCATLPCCLISTCPYVSLCVQIDMRHRVLNHVSPGSGWTHYQCCQGHCPVCCFKPSDTPHTFPRTCMCLEAFCCTGLAASANRFVIMDKYGLMPDPCDNSLIRMNNFLLLARCICDIAAIFDKNLRHAAQILDCLSEVLFWSTLGCMTAQTYAEVQFREQAASAVVYQPMPADSDYGSYEAPKAPGAPASTE</sequence>
<dbReference type="OrthoDB" id="998115at2759"/>
<proteinExistence type="predicted"/>
<evidence type="ECO:0000313" key="3">
    <source>
        <dbReference type="Proteomes" id="UP000789595"/>
    </source>
</evidence>
<reference evidence="1" key="1">
    <citation type="submission" date="2021-01" db="EMBL/GenBank/DDBJ databases">
        <authorList>
            <person name="Corre E."/>
            <person name="Pelletier E."/>
            <person name="Niang G."/>
            <person name="Scheremetjew M."/>
            <person name="Finn R."/>
            <person name="Kale V."/>
            <person name="Holt S."/>
            <person name="Cochrane G."/>
            <person name="Meng A."/>
            <person name="Brown T."/>
            <person name="Cohen L."/>
        </authorList>
    </citation>
    <scope>NUCLEOTIDE SEQUENCE</scope>
    <source>
        <strain evidence="1">CCMP1756</strain>
    </source>
</reference>
<protein>
    <submittedName>
        <fullName evidence="1">Uncharacterized protein</fullName>
    </submittedName>
</protein>
<dbReference type="EMBL" id="HBIW01016234">
    <property type="protein sequence ID" value="CAE0698566.1"/>
    <property type="molecule type" value="Transcribed_RNA"/>
</dbReference>
<gene>
    <name evidence="1" type="ORF">PCAL00307_LOCUS14002</name>
    <name evidence="2" type="ORF">PECAL_6P13350</name>
</gene>
<dbReference type="AlphaFoldDB" id="A0A7S3ZZ90"/>
<organism evidence="1">
    <name type="scientific">Pelagomonas calceolata</name>
    <dbReference type="NCBI Taxonomy" id="35677"/>
    <lineage>
        <taxon>Eukaryota</taxon>
        <taxon>Sar</taxon>
        <taxon>Stramenopiles</taxon>
        <taxon>Ochrophyta</taxon>
        <taxon>Pelagophyceae</taxon>
        <taxon>Pelagomonadales</taxon>
        <taxon>Pelagomonadaceae</taxon>
        <taxon>Pelagomonas</taxon>
    </lineage>
</organism>
<dbReference type="PANTHER" id="PTHR31152">
    <property type="entry name" value="PLAC8 FAMILY PROTEIN"/>
    <property type="match status" value="1"/>
</dbReference>
<reference evidence="2" key="2">
    <citation type="submission" date="2021-11" db="EMBL/GenBank/DDBJ databases">
        <authorList>
            <consortium name="Genoscope - CEA"/>
            <person name="William W."/>
        </authorList>
    </citation>
    <scope>NUCLEOTIDE SEQUENCE</scope>
</reference>
<accession>A0A7S3ZZ90</accession>